<dbReference type="Pfam" id="PF14030">
    <property type="entry name" value="DUF4245"/>
    <property type="match status" value="1"/>
</dbReference>
<name>A0ABY4T8I7_9ACTN</name>
<keyword evidence="3" id="KW-1185">Reference proteome</keyword>
<gene>
    <name evidence="2" type="ORF">MW084_03735</name>
</gene>
<keyword evidence="1" id="KW-0472">Membrane</keyword>
<dbReference type="Proteomes" id="UP001056383">
    <property type="component" value="Chromosome"/>
</dbReference>
<evidence type="ECO:0000313" key="2">
    <source>
        <dbReference type="EMBL" id="URN15201.1"/>
    </source>
</evidence>
<sequence length="174" mass="19213">MAGMRGKQTVRGMFQSMTVICAAAGVIYLFVPHDDTADPLKPVDYRVELVTAQRAAPYPVAAPRGLGEGWRPTSVSYDRREADAWHLGFLTPEREYVAVEQSTESPVRYVTDVTHDARDTGRVQQVAGRAWERWEGPKYDALVLRGKGVTTVVTGTASFERLGQMAAALRTERG</sequence>
<protein>
    <submittedName>
        <fullName evidence="2">DUF4245 domain-containing protein</fullName>
    </submittedName>
</protein>
<evidence type="ECO:0000313" key="3">
    <source>
        <dbReference type="Proteomes" id="UP001056383"/>
    </source>
</evidence>
<keyword evidence="1" id="KW-1133">Transmembrane helix</keyword>
<accession>A0ABY4T8I7</accession>
<evidence type="ECO:0000256" key="1">
    <source>
        <dbReference type="SAM" id="Phobius"/>
    </source>
</evidence>
<organism evidence="2 3">
    <name type="scientific">Streptomyces sudanensis</name>
    <dbReference type="NCBI Taxonomy" id="436397"/>
    <lineage>
        <taxon>Bacteria</taxon>
        <taxon>Bacillati</taxon>
        <taxon>Actinomycetota</taxon>
        <taxon>Actinomycetes</taxon>
        <taxon>Kitasatosporales</taxon>
        <taxon>Streptomycetaceae</taxon>
        <taxon>Streptomyces</taxon>
    </lineage>
</organism>
<reference evidence="2" key="1">
    <citation type="submission" date="2022-04" db="EMBL/GenBank/DDBJ databases">
        <title>Systematic whole-genome sequencing reveals an unexpected diversity among actinomycetoma pathogens and provides insights into their antibacterial susceptibilities.</title>
        <authorList>
            <person name="Watson A.K."/>
            <person name="Kepplinger B."/>
            <person name="Bakhiet S.M."/>
            <person name="Mhmoud N.A."/>
            <person name="Chapman J."/>
            <person name="Allenby N."/>
            <person name="Mickiewicz K."/>
            <person name="Goodfellow M."/>
            <person name="Fahal A.H."/>
            <person name="Errington J."/>
        </authorList>
    </citation>
    <scope>NUCLEOTIDE SEQUENCE</scope>
    <source>
        <strain evidence="2">SD 504</strain>
    </source>
</reference>
<keyword evidence="1" id="KW-0812">Transmembrane</keyword>
<feature type="transmembrane region" description="Helical" evidence="1">
    <location>
        <begin position="12"/>
        <end position="31"/>
    </location>
</feature>
<proteinExistence type="predicted"/>
<dbReference type="EMBL" id="CP095474">
    <property type="protein sequence ID" value="URN15201.1"/>
    <property type="molecule type" value="Genomic_DNA"/>
</dbReference>
<dbReference type="InterPro" id="IPR025339">
    <property type="entry name" value="DUF4245"/>
</dbReference>